<dbReference type="OrthoDB" id="2506113at2759"/>
<accession>A0A2N5TSB9</accession>
<evidence type="ECO:0000313" key="2">
    <source>
        <dbReference type="Proteomes" id="UP000235388"/>
    </source>
</evidence>
<keyword evidence="2" id="KW-1185">Reference proteome</keyword>
<dbReference type="EMBL" id="PGCJ01000446">
    <property type="protein sequence ID" value="PLW28386.1"/>
    <property type="molecule type" value="Genomic_DNA"/>
</dbReference>
<proteinExistence type="predicted"/>
<protein>
    <submittedName>
        <fullName evidence="1">Uncharacterized protein</fullName>
    </submittedName>
</protein>
<comment type="caution">
    <text evidence="1">The sequence shown here is derived from an EMBL/GenBank/DDBJ whole genome shotgun (WGS) entry which is preliminary data.</text>
</comment>
<name>A0A2N5TSB9_9BASI</name>
<reference evidence="1 2" key="1">
    <citation type="submission" date="2017-11" db="EMBL/GenBank/DDBJ databases">
        <title>De novo assembly and phasing of dikaryotic genomes from two isolates of Puccinia coronata f. sp. avenae, the causal agent of oat crown rust.</title>
        <authorList>
            <person name="Miller M.E."/>
            <person name="Zhang Y."/>
            <person name="Omidvar V."/>
            <person name="Sperschneider J."/>
            <person name="Schwessinger B."/>
            <person name="Raley C."/>
            <person name="Palmer J.M."/>
            <person name="Garnica D."/>
            <person name="Upadhyaya N."/>
            <person name="Rathjen J."/>
            <person name="Taylor J.M."/>
            <person name="Park R.F."/>
            <person name="Dodds P.N."/>
            <person name="Hirsch C.D."/>
            <person name="Kianian S.F."/>
            <person name="Figueroa M."/>
        </authorList>
    </citation>
    <scope>NUCLEOTIDE SEQUENCE [LARGE SCALE GENOMIC DNA]</scope>
    <source>
        <strain evidence="1">12NC29</strain>
    </source>
</reference>
<dbReference type="AlphaFoldDB" id="A0A2N5TSB9"/>
<dbReference type="Proteomes" id="UP000235388">
    <property type="component" value="Unassembled WGS sequence"/>
</dbReference>
<gene>
    <name evidence="1" type="ORF">PCANC_25613</name>
</gene>
<organism evidence="1 2">
    <name type="scientific">Puccinia coronata f. sp. avenae</name>
    <dbReference type="NCBI Taxonomy" id="200324"/>
    <lineage>
        <taxon>Eukaryota</taxon>
        <taxon>Fungi</taxon>
        <taxon>Dikarya</taxon>
        <taxon>Basidiomycota</taxon>
        <taxon>Pucciniomycotina</taxon>
        <taxon>Pucciniomycetes</taxon>
        <taxon>Pucciniales</taxon>
        <taxon>Pucciniaceae</taxon>
        <taxon>Puccinia</taxon>
    </lineage>
</organism>
<sequence>MVFLTTYNMIGKSGNEKHPNVLTVGSLELCWLRIVLDKAQAYNSWIIIVCSA</sequence>
<evidence type="ECO:0000313" key="1">
    <source>
        <dbReference type="EMBL" id="PLW28386.1"/>
    </source>
</evidence>